<dbReference type="AlphaFoldDB" id="A0A8C4SHW2"/>
<evidence type="ECO:0000256" key="2">
    <source>
        <dbReference type="ARBA" id="ARBA00023155"/>
    </source>
</evidence>
<proteinExistence type="predicted"/>
<dbReference type="Gene3D" id="1.10.10.60">
    <property type="entry name" value="Homeodomain-like"/>
    <property type="match status" value="1"/>
</dbReference>
<dbReference type="InterPro" id="IPR001356">
    <property type="entry name" value="HD"/>
</dbReference>
<evidence type="ECO:0000256" key="3">
    <source>
        <dbReference type="ARBA" id="ARBA00023242"/>
    </source>
</evidence>
<dbReference type="PANTHER" id="PTHR24327">
    <property type="entry name" value="HOMEOBOX PROTEIN"/>
    <property type="match status" value="1"/>
</dbReference>
<evidence type="ECO:0000259" key="7">
    <source>
        <dbReference type="PROSITE" id="PS50071"/>
    </source>
</evidence>
<dbReference type="SMART" id="SM00389">
    <property type="entry name" value="HOX"/>
    <property type="match status" value="1"/>
</dbReference>
<keyword evidence="2 4" id="KW-0371">Homeobox</keyword>
<keyword evidence="9" id="KW-1185">Reference proteome</keyword>
<reference evidence="8" key="3">
    <citation type="submission" date="2025-09" db="UniProtKB">
        <authorList>
            <consortium name="Ensembl"/>
        </authorList>
    </citation>
    <scope>IDENTIFICATION</scope>
</reference>
<keyword evidence="3 4" id="KW-0539">Nucleus</keyword>
<feature type="region of interest" description="Disordered" evidence="6">
    <location>
        <begin position="52"/>
        <end position="84"/>
    </location>
</feature>
<dbReference type="InterPro" id="IPR009057">
    <property type="entry name" value="Homeodomain-like_sf"/>
</dbReference>
<dbReference type="SUPFAM" id="SSF46689">
    <property type="entry name" value="Homeodomain-like"/>
    <property type="match status" value="1"/>
</dbReference>
<evidence type="ECO:0000313" key="8">
    <source>
        <dbReference type="Ensembl" id="ENSECRP00000017487.1"/>
    </source>
</evidence>
<sequence>MADWRMPGPYYAYAYSLLYPDQNYWANADGEPMVPQMVQPMLNMASYSEPPPVYPPVQVDSRSDKDSASPDSCSAGDSDILSEGQELPGSARLQAMGSPVAGEPVSSTLGDNDGNREIATPDRNNFDATANVKAKKRKLRTAFSQEQMEALRQRFQVQKYLTPVEMKTLATMIGLTYKQIKTWFQNRRMKMKRYQKENSGPEACFPVMPTTAPAKWQGLHSQGYYLRRHQGEDAEYPKQNSSTAPLPALYPPPQHTYPHHPPLPDPEYCDKVLSKELSIKSEEDWQRHPSGMAVPMRFDYCGSLSTIAQGQPQPLPSYEEQISAAGPQMVQMGSPYAGCHYALEQYMCRKNSVS</sequence>
<dbReference type="GO" id="GO:0005634">
    <property type="term" value="C:nucleus"/>
    <property type="evidence" value="ECO:0007669"/>
    <property type="project" value="UniProtKB-SubCell"/>
</dbReference>
<feature type="region of interest" description="Disordered" evidence="6">
    <location>
        <begin position="96"/>
        <end position="123"/>
    </location>
</feature>
<evidence type="ECO:0000313" key="9">
    <source>
        <dbReference type="Proteomes" id="UP000694620"/>
    </source>
</evidence>
<comment type="subcellular location">
    <subcellularLocation>
        <location evidence="4 5">Nucleus</location>
    </subcellularLocation>
</comment>
<keyword evidence="1 4" id="KW-0238">DNA-binding</keyword>
<evidence type="ECO:0000256" key="6">
    <source>
        <dbReference type="SAM" id="MobiDB-lite"/>
    </source>
</evidence>
<reference evidence="8" key="2">
    <citation type="submission" date="2025-08" db="UniProtKB">
        <authorList>
            <consortium name="Ensembl"/>
        </authorList>
    </citation>
    <scope>IDENTIFICATION</scope>
</reference>
<evidence type="ECO:0000256" key="4">
    <source>
        <dbReference type="PROSITE-ProRule" id="PRU00108"/>
    </source>
</evidence>
<dbReference type="GO" id="GO:0000981">
    <property type="term" value="F:DNA-binding transcription factor activity, RNA polymerase II-specific"/>
    <property type="evidence" value="ECO:0007669"/>
    <property type="project" value="InterPro"/>
</dbReference>
<dbReference type="GeneTree" id="ENSGT00670000098076"/>
<name>A0A8C4SHW2_ERPCA</name>
<organism evidence="8 9">
    <name type="scientific">Erpetoichthys calabaricus</name>
    <name type="common">Rope fish</name>
    <name type="synonym">Calamoichthys calabaricus</name>
    <dbReference type="NCBI Taxonomy" id="27687"/>
    <lineage>
        <taxon>Eukaryota</taxon>
        <taxon>Metazoa</taxon>
        <taxon>Chordata</taxon>
        <taxon>Craniata</taxon>
        <taxon>Vertebrata</taxon>
        <taxon>Euteleostomi</taxon>
        <taxon>Actinopterygii</taxon>
        <taxon>Polypteriformes</taxon>
        <taxon>Polypteridae</taxon>
        <taxon>Erpetoichthys</taxon>
    </lineage>
</organism>
<dbReference type="PROSITE" id="PS00027">
    <property type="entry name" value="HOMEOBOX_1"/>
    <property type="match status" value="1"/>
</dbReference>
<dbReference type="Ensembl" id="ENSECRT00000017830.1">
    <property type="protein sequence ID" value="ENSECRP00000017487.1"/>
    <property type="gene ID" value="ENSECRG00000011676.1"/>
</dbReference>
<accession>A0A8C4SHW2</accession>
<evidence type="ECO:0000256" key="1">
    <source>
        <dbReference type="ARBA" id="ARBA00023125"/>
    </source>
</evidence>
<dbReference type="InterPro" id="IPR050460">
    <property type="entry name" value="Distal-less_Homeobox_TF"/>
</dbReference>
<dbReference type="Proteomes" id="UP000694620">
    <property type="component" value="Chromosome 2"/>
</dbReference>
<feature type="DNA-binding region" description="Homeobox" evidence="4">
    <location>
        <begin position="136"/>
        <end position="195"/>
    </location>
</feature>
<evidence type="ECO:0000256" key="5">
    <source>
        <dbReference type="RuleBase" id="RU000682"/>
    </source>
</evidence>
<dbReference type="PANTHER" id="PTHR24327:SF88">
    <property type="entry name" value="NANOG"/>
    <property type="match status" value="1"/>
</dbReference>
<dbReference type="PROSITE" id="PS50071">
    <property type="entry name" value="HOMEOBOX_2"/>
    <property type="match status" value="1"/>
</dbReference>
<dbReference type="Pfam" id="PF00046">
    <property type="entry name" value="Homeodomain"/>
    <property type="match status" value="1"/>
</dbReference>
<gene>
    <name evidence="8" type="primary">nanog</name>
</gene>
<reference evidence="8" key="1">
    <citation type="submission" date="2021-06" db="EMBL/GenBank/DDBJ databases">
        <authorList>
            <consortium name="Wellcome Sanger Institute Data Sharing"/>
        </authorList>
    </citation>
    <scope>NUCLEOTIDE SEQUENCE [LARGE SCALE GENOMIC DNA]</scope>
</reference>
<dbReference type="CDD" id="cd00086">
    <property type="entry name" value="homeodomain"/>
    <property type="match status" value="1"/>
</dbReference>
<dbReference type="GO" id="GO:0000978">
    <property type="term" value="F:RNA polymerase II cis-regulatory region sequence-specific DNA binding"/>
    <property type="evidence" value="ECO:0007669"/>
    <property type="project" value="TreeGrafter"/>
</dbReference>
<protein>
    <submittedName>
        <fullName evidence="8">Homeobox protein vent1B-like</fullName>
    </submittedName>
</protein>
<dbReference type="InterPro" id="IPR017970">
    <property type="entry name" value="Homeobox_CS"/>
</dbReference>
<feature type="domain" description="Homeobox" evidence="7">
    <location>
        <begin position="134"/>
        <end position="194"/>
    </location>
</feature>